<protein>
    <submittedName>
        <fullName evidence="2">Uncharacterized protein</fullName>
    </submittedName>
</protein>
<dbReference type="EMBL" id="CP006933">
    <property type="protein sequence ID" value="AIS30886.1"/>
    <property type="molecule type" value="Genomic_DNA"/>
</dbReference>
<evidence type="ECO:0000313" key="3">
    <source>
        <dbReference type="Proteomes" id="UP000029661"/>
    </source>
</evidence>
<feature type="transmembrane region" description="Helical" evidence="1">
    <location>
        <begin position="238"/>
        <end position="259"/>
    </location>
</feature>
<organism evidence="2 3">
    <name type="scientific">Methanobacterium formicicum</name>
    <dbReference type="NCBI Taxonomy" id="2162"/>
    <lineage>
        <taxon>Archaea</taxon>
        <taxon>Methanobacteriati</taxon>
        <taxon>Methanobacteriota</taxon>
        <taxon>Methanomada group</taxon>
        <taxon>Methanobacteria</taxon>
        <taxon>Methanobacteriales</taxon>
        <taxon>Methanobacteriaceae</taxon>
        <taxon>Methanobacterium</taxon>
    </lineage>
</organism>
<keyword evidence="1" id="KW-0812">Transmembrane</keyword>
<feature type="transmembrane region" description="Helical" evidence="1">
    <location>
        <begin position="21"/>
        <end position="43"/>
    </location>
</feature>
<feature type="transmembrane region" description="Helical" evidence="1">
    <location>
        <begin position="395"/>
        <end position="415"/>
    </location>
</feature>
<feature type="transmembrane region" description="Helical" evidence="1">
    <location>
        <begin position="298"/>
        <end position="321"/>
    </location>
</feature>
<feature type="transmembrane region" description="Helical" evidence="1">
    <location>
        <begin position="369"/>
        <end position="389"/>
    </location>
</feature>
<proteinExistence type="predicted"/>
<accession>A0A089Z7T4</accession>
<evidence type="ECO:0000256" key="1">
    <source>
        <dbReference type="SAM" id="Phobius"/>
    </source>
</evidence>
<feature type="transmembrane region" description="Helical" evidence="1">
    <location>
        <begin position="180"/>
        <end position="197"/>
    </location>
</feature>
<keyword evidence="1" id="KW-1133">Transmembrane helix</keyword>
<sequence length="423" mass="46534">MMSNKQQEQTPSPARSKGSEPTLEVVILLVFGVFLFILGLLWFKIQSGELPYNSNGTYGLLLVIFSLEIITLGRSPFGDFRRSWTLIILGACMAVLGTVACLIPGLMEGFIRELVGIFIFAGGIVSFLQLAVGKDQARTWIRTSSIHKHLALALGLLYFIEVLVGLVTLLPSITTNTLTAVLYIIFGISFFYLAWCLQKVTRLNSPEEITASSSEPYDAKTNKKGSFFLFRDTHIPTVVALNFMFGLILILVAILLIPANMSIFTFSFENMRGLLLVILALQMLALGSTPVGEFKRSWLLILIGLAFISMGIISCIVPRLLAGVMVLLLAIWNIVWGSVGLVKIFLPILDGIRHPPAAAHLPPLIKKMIVTQIIVFIGCIIFGISVLLPGYIPDLIQLGMVFILGILFIRLAHVFQNLMVPKA</sequence>
<dbReference type="AlphaFoldDB" id="A0A089Z7T4"/>
<feature type="transmembrane region" description="Helical" evidence="1">
    <location>
        <begin position="84"/>
        <end position="107"/>
    </location>
</feature>
<feature type="transmembrane region" description="Helical" evidence="1">
    <location>
        <begin position="152"/>
        <end position="174"/>
    </location>
</feature>
<feature type="transmembrane region" description="Helical" evidence="1">
    <location>
        <begin position="113"/>
        <end position="132"/>
    </location>
</feature>
<evidence type="ECO:0000313" key="2">
    <source>
        <dbReference type="EMBL" id="AIS30886.1"/>
    </source>
</evidence>
<gene>
    <name evidence="2" type="ORF">BRM9_0053</name>
</gene>
<feature type="transmembrane region" description="Helical" evidence="1">
    <location>
        <begin position="327"/>
        <end position="349"/>
    </location>
</feature>
<dbReference type="Proteomes" id="UP000029661">
    <property type="component" value="Chromosome"/>
</dbReference>
<dbReference type="KEGG" id="mfc:BRM9_0053"/>
<feature type="transmembrane region" description="Helical" evidence="1">
    <location>
        <begin position="271"/>
        <end position="291"/>
    </location>
</feature>
<keyword evidence="1" id="KW-0472">Membrane</keyword>
<feature type="transmembrane region" description="Helical" evidence="1">
    <location>
        <begin position="55"/>
        <end position="72"/>
    </location>
</feature>
<name>A0A089Z7T4_METFO</name>
<dbReference type="STRING" id="2162.BRM9_0053"/>
<reference evidence="2 3" key="1">
    <citation type="submission" date="2013-12" db="EMBL/GenBank/DDBJ databases">
        <title>The complete genome sequence of Methanobacterium sp. BRM9.</title>
        <authorList>
            <consortium name="Pastoral Greenhouse Gas Research Consortium"/>
            <person name="Kelly W.J."/>
            <person name="Leahy S.C."/>
            <person name="Perry R."/>
            <person name="Li D."/>
            <person name="Altermann E."/>
            <person name="Lambie S.C."/>
            <person name="Attwood G.T."/>
        </authorList>
    </citation>
    <scope>NUCLEOTIDE SEQUENCE [LARGE SCALE GENOMIC DNA]</scope>
    <source>
        <strain evidence="2 3">BRM9</strain>
    </source>
</reference>